<feature type="active site" evidence="1">
    <location>
        <position position="37"/>
    </location>
</feature>
<sequence>MQKAYAIKVKGDVQKSAFRRFVKQLAKKHNLFGSVENLDNYDEDVLIICEGEVEGLEKFLHALGNPSVGDRKETTATIEDIETEEIPSTGKFDNFRIVRGPDEIAERLDDGLVIMNKGFSEMNENFRLQREETRNGFGKMDENSKSLRGETKKGFGKTNVNFKSLDGKYGKISAILVKINDNLVKIAGRV</sequence>
<dbReference type="InterPro" id="IPR001792">
    <property type="entry name" value="Acylphosphatase-like_dom"/>
</dbReference>
<dbReference type="EC" id="3.6.1.7" evidence="1"/>
<dbReference type="GO" id="GO:0051604">
    <property type="term" value="P:protein maturation"/>
    <property type="evidence" value="ECO:0007669"/>
    <property type="project" value="TreeGrafter"/>
</dbReference>
<keyword evidence="1" id="KW-0378">Hydrolase</keyword>
<evidence type="ECO:0000256" key="1">
    <source>
        <dbReference type="PROSITE-ProRule" id="PRU00520"/>
    </source>
</evidence>
<feature type="active site" evidence="1">
    <location>
        <position position="19"/>
    </location>
</feature>
<feature type="domain" description="Acylphosphatase-like" evidence="3">
    <location>
        <begin position="4"/>
        <end position="99"/>
    </location>
</feature>
<dbReference type="SUPFAM" id="SSF54975">
    <property type="entry name" value="Acylphosphatase/BLUF domain-like"/>
    <property type="match status" value="1"/>
</dbReference>
<comment type="similarity">
    <text evidence="2">Belongs to the acylphosphatase family.</text>
</comment>
<dbReference type="PANTHER" id="PTHR42959:SF1">
    <property type="entry name" value="CARBAMOYLTRANSFERASE HYPF"/>
    <property type="match status" value="1"/>
</dbReference>
<reference evidence="4" key="1">
    <citation type="submission" date="2021-03" db="EMBL/GenBank/DDBJ databases">
        <authorList>
            <person name="Jaffe A."/>
        </authorList>
    </citation>
    <scope>NUCLEOTIDE SEQUENCE</scope>
    <source>
        <strain evidence="4">RIFCSPHIGHO2_01_FULL_AR10_44_11</strain>
    </source>
</reference>
<evidence type="ECO:0000256" key="2">
    <source>
        <dbReference type="RuleBase" id="RU004168"/>
    </source>
</evidence>
<dbReference type="GO" id="GO:0003998">
    <property type="term" value="F:acylphosphatase activity"/>
    <property type="evidence" value="ECO:0007669"/>
    <property type="project" value="UniProtKB-EC"/>
</dbReference>
<comment type="caution">
    <text evidence="4">The sequence shown here is derived from an EMBL/GenBank/DDBJ whole genome shotgun (WGS) entry which is preliminary data.</text>
</comment>
<dbReference type="Proteomes" id="UP000677687">
    <property type="component" value="Unassembled WGS sequence"/>
</dbReference>
<dbReference type="PROSITE" id="PS51160">
    <property type="entry name" value="ACYLPHOSPHATASE_3"/>
    <property type="match status" value="1"/>
</dbReference>
<gene>
    <name evidence="4" type="ORF">J4415_02355</name>
</gene>
<dbReference type="GO" id="GO:0008270">
    <property type="term" value="F:zinc ion binding"/>
    <property type="evidence" value="ECO:0007669"/>
    <property type="project" value="TreeGrafter"/>
</dbReference>
<protein>
    <recommendedName>
        <fullName evidence="1">acylphosphatase</fullName>
        <ecNumber evidence="1">3.6.1.7</ecNumber>
    </recommendedName>
</protein>
<proteinExistence type="inferred from homology"/>
<dbReference type="GO" id="GO:0016743">
    <property type="term" value="F:carboxyl- or carbamoyltransferase activity"/>
    <property type="evidence" value="ECO:0007669"/>
    <property type="project" value="TreeGrafter"/>
</dbReference>
<comment type="catalytic activity">
    <reaction evidence="1">
        <text>an acyl phosphate + H2O = a carboxylate + phosphate + H(+)</text>
        <dbReference type="Rhea" id="RHEA:14965"/>
        <dbReference type="ChEBI" id="CHEBI:15377"/>
        <dbReference type="ChEBI" id="CHEBI:15378"/>
        <dbReference type="ChEBI" id="CHEBI:29067"/>
        <dbReference type="ChEBI" id="CHEBI:43474"/>
        <dbReference type="ChEBI" id="CHEBI:59918"/>
        <dbReference type="EC" id="3.6.1.7"/>
    </reaction>
</comment>
<dbReference type="AlphaFoldDB" id="A0A8T4KTM2"/>
<dbReference type="Gene3D" id="3.30.70.100">
    <property type="match status" value="1"/>
</dbReference>
<name>A0A8T4KTM2_9ARCH</name>
<accession>A0A8T4KTM2</accession>
<evidence type="ECO:0000313" key="4">
    <source>
        <dbReference type="EMBL" id="MBS3057447.1"/>
    </source>
</evidence>
<evidence type="ECO:0000313" key="5">
    <source>
        <dbReference type="Proteomes" id="UP000677687"/>
    </source>
</evidence>
<dbReference type="PANTHER" id="PTHR42959">
    <property type="entry name" value="CARBAMOYLTRANSFERASE"/>
    <property type="match status" value="1"/>
</dbReference>
<dbReference type="InterPro" id="IPR036046">
    <property type="entry name" value="Acylphosphatase-like_dom_sf"/>
</dbReference>
<dbReference type="Pfam" id="PF00708">
    <property type="entry name" value="Acylphosphatase"/>
    <property type="match status" value="1"/>
</dbReference>
<organism evidence="4 5">
    <name type="scientific">Candidatus Iainarchaeum sp</name>
    <dbReference type="NCBI Taxonomy" id="3101447"/>
    <lineage>
        <taxon>Archaea</taxon>
        <taxon>Candidatus Iainarchaeota</taxon>
        <taxon>Candidatus Iainarchaeia</taxon>
        <taxon>Candidatus Iainarchaeales</taxon>
        <taxon>Candidatus Iainarchaeaceae</taxon>
        <taxon>Candidatus Iainarchaeum</taxon>
    </lineage>
</organism>
<dbReference type="InterPro" id="IPR051060">
    <property type="entry name" value="Carbamoyltrans_HypF-like"/>
</dbReference>
<dbReference type="EMBL" id="JAGVWD010000035">
    <property type="protein sequence ID" value="MBS3057447.1"/>
    <property type="molecule type" value="Genomic_DNA"/>
</dbReference>
<reference evidence="4" key="2">
    <citation type="submission" date="2021-05" db="EMBL/GenBank/DDBJ databases">
        <title>Protein family content uncovers lineage relationships and bacterial pathway maintenance mechanisms in DPANN archaea.</title>
        <authorList>
            <person name="Castelle C.J."/>
            <person name="Meheust R."/>
            <person name="Jaffe A.L."/>
            <person name="Seitz K."/>
            <person name="Gong X."/>
            <person name="Baker B.J."/>
            <person name="Banfield J.F."/>
        </authorList>
    </citation>
    <scope>NUCLEOTIDE SEQUENCE</scope>
    <source>
        <strain evidence="4">RIFCSPHIGHO2_01_FULL_AR10_44_11</strain>
    </source>
</reference>
<evidence type="ECO:0000259" key="3">
    <source>
        <dbReference type="PROSITE" id="PS51160"/>
    </source>
</evidence>